<accession>A0A1H4DX27</accession>
<keyword evidence="1" id="KW-0472">Membrane</keyword>
<keyword evidence="3" id="KW-1185">Reference proteome</keyword>
<dbReference type="STRING" id="1122198.SAMN02745729_10736"/>
<reference evidence="3" key="1">
    <citation type="submission" date="2016-10" db="EMBL/GenBank/DDBJ databases">
        <authorList>
            <person name="Varghese N."/>
            <person name="Submissions S."/>
        </authorList>
    </citation>
    <scope>NUCLEOTIDE SEQUENCE [LARGE SCALE GENOMIC DNA]</scope>
    <source>
        <strain evidence="3">DSM 11526</strain>
    </source>
</reference>
<gene>
    <name evidence="2" type="ORF">SAMN02745729_10736</name>
</gene>
<evidence type="ECO:0000313" key="2">
    <source>
        <dbReference type="EMBL" id="SEA76920.1"/>
    </source>
</evidence>
<feature type="transmembrane region" description="Helical" evidence="1">
    <location>
        <begin position="14"/>
        <end position="35"/>
    </location>
</feature>
<name>A0A1H4DX27_9GAMM</name>
<organism evidence="2 3">
    <name type="scientific">Marinobacterium iners DSM 11526</name>
    <dbReference type="NCBI Taxonomy" id="1122198"/>
    <lineage>
        <taxon>Bacteria</taxon>
        <taxon>Pseudomonadati</taxon>
        <taxon>Pseudomonadota</taxon>
        <taxon>Gammaproteobacteria</taxon>
        <taxon>Oceanospirillales</taxon>
        <taxon>Oceanospirillaceae</taxon>
        <taxon>Marinobacterium</taxon>
    </lineage>
</organism>
<dbReference type="AlphaFoldDB" id="A0A1H4DX27"/>
<sequence length="41" mass="4698">MAHHDENFRDSSGYGWILINLVALAWVTMPVSIVLTKVVQW</sequence>
<dbReference type="RefSeq" id="WP_277987737.1">
    <property type="nucleotide sequence ID" value="NZ_FNRJ01000007.1"/>
</dbReference>
<keyword evidence="1" id="KW-0812">Transmembrane</keyword>
<keyword evidence="1" id="KW-1133">Transmembrane helix</keyword>
<evidence type="ECO:0000256" key="1">
    <source>
        <dbReference type="SAM" id="Phobius"/>
    </source>
</evidence>
<dbReference type="EMBL" id="FNRJ01000007">
    <property type="protein sequence ID" value="SEA76920.1"/>
    <property type="molecule type" value="Genomic_DNA"/>
</dbReference>
<protein>
    <submittedName>
        <fullName evidence="2">Uncharacterized protein</fullName>
    </submittedName>
</protein>
<dbReference type="Proteomes" id="UP000242469">
    <property type="component" value="Unassembled WGS sequence"/>
</dbReference>
<evidence type="ECO:0000313" key="3">
    <source>
        <dbReference type="Proteomes" id="UP000242469"/>
    </source>
</evidence>
<proteinExistence type="predicted"/>